<sequence length="42" mass="4944">MVSLATNKRLQRKRRPSRIQESLSLKQGNALVDIKKRPRQLE</sequence>
<keyword evidence="3" id="KW-1185">Reference proteome</keyword>
<dbReference type="HOGENOM" id="CLU_3256039_0_0_10"/>
<reference evidence="2 3" key="1">
    <citation type="submission" date="2009-09" db="EMBL/GenBank/DDBJ databases">
        <authorList>
            <person name="Weinstock G."/>
            <person name="Sodergren E."/>
            <person name="Clifton S."/>
            <person name="Fulton L."/>
            <person name="Fulton B."/>
            <person name="Courtney L."/>
            <person name="Fronick C."/>
            <person name="Harrison M."/>
            <person name="Strong C."/>
            <person name="Farmer C."/>
            <person name="Delahaunty K."/>
            <person name="Markovic C."/>
            <person name="Hall O."/>
            <person name="Minx P."/>
            <person name="Tomlinson C."/>
            <person name="Mitreva M."/>
            <person name="Nelson J."/>
            <person name="Hou S."/>
            <person name="Wollam A."/>
            <person name="Pepin K.H."/>
            <person name="Johnson M."/>
            <person name="Bhonagiri V."/>
            <person name="Nash W.E."/>
            <person name="Warren W."/>
            <person name="Chinwalla A."/>
            <person name="Mardis E.R."/>
            <person name="Wilson R.K."/>
        </authorList>
    </citation>
    <scope>NUCLEOTIDE SEQUENCE [LARGE SCALE GENOMIC DNA]</scope>
    <source>
        <strain evidence="2 3">F0319</strain>
    </source>
</reference>
<name>C9MLP2_9BACT</name>
<evidence type="ECO:0000313" key="2">
    <source>
        <dbReference type="EMBL" id="EEX19576.1"/>
    </source>
</evidence>
<gene>
    <name evidence="2" type="ORF">HMPREF0973_00517</name>
</gene>
<dbReference type="EMBL" id="ACVA01000013">
    <property type="protein sequence ID" value="EEX19576.1"/>
    <property type="molecule type" value="Genomic_DNA"/>
</dbReference>
<protein>
    <submittedName>
        <fullName evidence="2">Uncharacterized protein</fullName>
    </submittedName>
</protein>
<evidence type="ECO:0000256" key="1">
    <source>
        <dbReference type="SAM" id="MobiDB-lite"/>
    </source>
</evidence>
<accession>C9MLP2</accession>
<dbReference type="AlphaFoldDB" id="C9MLP2"/>
<dbReference type="STRING" id="649761.HMPREF0973_00517"/>
<comment type="caution">
    <text evidence="2">The sequence shown here is derived from an EMBL/GenBank/DDBJ whole genome shotgun (WGS) entry which is preliminary data.</text>
</comment>
<organism evidence="2 3">
    <name type="scientific">Prevotella veroralis F0319</name>
    <dbReference type="NCBI Taxonomy" id="649761"/>
    <lineage>
        <taxon>Bacteria</taxon>
        <taxon>Pseudomonadati</taxon>
        <taxon>Bacteroidota</taxon>
        <taxon>Bacteroidia</taxon>
        <taxon>Bacteroidales</taxon>
        <taxon>Prevotellaceae</taxon>
        <taxon>Prevotella</taxon>
    </lineage>
</organism>
<dbReference type="Proteomes" id="UP000003327">
    <property type="component" value="Unassembled WGS sequence"/>
</dbReference>
<evidence type="ECO:0000313" key="3">
    <source>
        <dbReference type="Proteomes" id="UP000003327"/>
    </source>
</evidence>
<feature type="compositionally biased region" description="Basic and acidic residues" evidence="1">
    <location>
        <begin position="33"/>
        <end position="42"/>
    </location>
</feature>
<feature type="region of interest" description="Disordered" evidence="1">
    <location>
        <begin position="1"/>
        <end position="42"/>
    </location>
</feature>
<proteinExistence type="predicted"/>